<dbReference type="NCBIfam" id="TIGR00056">
    <property type="entry name" value="MlaE family lipid ABC transporter permease subunit"/>
    <property type="match status" value="1"/>
</dbReference>
<keyword evidence="1" id="KW-0472">Membrane</keyword>
<dbReference type="AlphaFoldDB" id="A0A382PUL8"/>
<dbReference type="GO" id="GO:0043190">
    <property type="term" value="C:ATP-binding cassette (ABC) transporter complex"/>
    <property type="evidence" value="ECO:0007669"/>
    <property type="project" value="InterPro"/>
</dbReference>
<dbReference type="PANTHER" id="PTHR30188">
    <property type="entry name" value="ABC TRANSPORTER PERMEASE PROTEIN-RELATED"/>
    <property type="match status" value="1"/>
</dbReference>
<accession>A0A382PUL8</accession>
<feature type="transmembrane region" description="Helical" evidence="1">
    <location>
        <begin position="265"/>
        <end position="285"/>
    </location>
</feature>
<feature type="transmembrane region" description="Helical" evidence="1">
    <location>
        <begin position="82"/>
        <end position="103"/>
    </location>
</feature>
<keyword evidence="1" id="KW-0812">Transmembrane</keyword>
<proteinExistence type="predicted"/>
<gene>
    <name evidence="2" type="ORF">METZ01_LOCUS328596</name>
</gene>
<name>A0A382PUL8_9ZZZZ</name>
<dbReference type="EMBL" id="UINC01109131">
    <property type="protein sequence ID" value="SVC75742.1"/>
    <property type="molecule type" value="Genomic_DNA"/>
</dbReference>
<feature type="non-terminal residue" evidence="2">
    <location>
        <position position="1"/>
    </location>
</feature>
<dbReference type="InterPro" id="IPR030802">
    <property type="entry name" value="Permease_MalE"/>
</dbReference>
<sequence length="286" mass="30093">SLADFAASIRLASVSGPPADPQLEPGLLNRLGERAYEGVKAVMSFLYLASDLTWASVSALVDRKGVRPGTFVEQAIRVGADGLSIVAVILFLLGGVSTLQAAAQLRQFGANVLVADLLAIGITRELGPLMTAIMVAGRSGSAFAAEIATMKFTEEVDALRTMALDPLRLVAVPKMWAMLLTVPLLTVLANFIGLAGGTLTGVLSLDISPSTFINRVQNALLLKDILTGLVKSVSFAWIITVVSVFRGLRFRGGAAGVGEATTSSVVTAIFAIIVLDLTWGMLFYLR</sequence>
<feature type="transmembrane region" description="Helical" evidence="1">
    <location>
        <begin position="176"/>
        <end position="205"/>
    </location>
</feature>
<organism evidence="2">
    <name type="scientific">marine metagenome</name>
    <dbReference type="NCBI Taxonomy" id="408172"/>
    <lineage>
        <taxon>unclassified sequences</taxon>
        <taxon>metagenomes</taxon>
        <taxon>ecological metagenomes</taxon>
    </lineage>
</organism>
<evidence type="ECO:0000313" key="2">
    <source>
        <dbReference type="EMBL" id="SVC75742.1"/>
    </source>
</evidence>
<dbReference type="InterPro" id="IPR003453">
    <property type="entry name" value="ABC_MlaE_roteobac"/>
</dbReference>
<reference evidence="2" key="1">
    <citation type="submission" date="2018-05" db="EMBL/GenBank/DDBJ databases">
        <authorList>
            <person name="Lanie J.A."/>
            <person name="Ng W.-L."/>
            <person name="Kazmierczak K.M."/>
            <person name="Andrzejewski T.M."/>
            <person name="Davidsen T.M."/>
            <person name="Wayne K.J."/>
            <person name="Tettelin H."/>
            <person name="Glass J.I."/>
            <person name="Rusch D."/>
            <person name="Podicherti R."/>
            <person name="Tsui H.-C.T."/>
            <person name="Winkler M.E."/>
        </authorList>
    </citation>
    <scope>NUCLEOTIDE SEQUENCE</scope>
</reference>
<feature type="transmembrane region" description="Helical" evidence="1">
    <location>
        <begin position="225"/>
        <end position="245"/>
    </location>
</feature>
<dbReference type="PANTHER" id="PTHR30188:SF3">
    <property type="entry name" value="ABC TRANSPORTER PERMEASE"/>
    <property type="match status" value="1"/>
</dbReference>
<keyword evidence="1" id="KW-1133">Transmembrane helix</keyword>
<dbReference type="Pfam" id="PF02405">
    <property type="entry name" value="MlaE"/>
    <property type="match status" value="1"/>
</dbReference>
<protein>
    <submittedName>
        <fullName evidence="2">Uncharacterized protein</fullName>
    </submittedName>
</protein>
<evidence type="ECO:0000256" key="1">
    <source>
        <dbReference type="SAM" id="Phobius"/>
    </source>
</evidence>
<dbReference type="GO" id="GO:0005548">
    <property type="term" value="F:phospholipid transporter activity"/>
    <property type="evidence" value="ECO:0007669"/>
    <property type="project" value="TreeGrafter"/>
</dbReference>